<protein>
    <submittedName>
        <fullName evidence="2">Thiol-disulfide isomerase</fullName>
    </submittedName>
</protein>
<feature type="domain" description="DUF6436" evidence="1">
    <location>
        <begin position="26"/>
        <end position="173"/>
    </location>
</feature>
<sequence>MLATATALWQYFGFGNQSSWGERAMVFEDSALQLPPELAGATGRIRLVHFWDPECAGCNRETSAHLSYLISMYRREDIDFFSVQKPGTKGQLPAFLQGKLTPLAHIDGMAHIPASPFVAIWDGQGQLAYAGPYSLGMVCTSANSFVEPLLERLFKGESLTPTGILAVGCYCPWAEPQTSQAGH</sequence>
<comment type="caution">
    <text evidence="2">The sequence shown here is derived from an EMBL/GenBank/DDBJ whole genome shotgun (WGS) entry which is preliminary data.</text>
</comment>
<name>A0A4S5BQU8_9BURK</name>
<dbReference type="OrthoDB" id="8897581at2"/>
<dbReference type="Pfam" id="PF20029">
    <property type="entry name" value="DUF6436"/>
    <property type="match status" value="1"/>
</dbReference>
<organism evidence="2 3">
    <name type="scientific">Lampropedia aestuarii</name>
    <dbReference type="NCBI Taxonomy" id="2562762"/>
    <lineage>
        <taxon>Bacteria</taxon>
        <taxon>Pseudomonadati</taxon>
        <taxon>Pseudomonadota</taxon>
        <taxon>Betaproteobacteria</taxon>
        <taxon>Burkholderiales</taxon>
        <taxon>Comamonadaceae</taxon>
        <taxon>Lampropedia</taxon>
    </lineage>
</organism>
<evidence type="ECO:0000313" key="3">
    <source>
        <dbReference type="Proteomes" id="UP000306236"/>
    </source>
</evidence>
<dbReference type="Gene3D" id="3.40.30.10">
    <property type="entry name" value="Glutaredoxin"/>
    <property type="match status" value="1"/>
</dbReference>
<keyword evidence="3" id="KW-1185">Reference proteome</keyword>
<dbReference type="SUPFAM" id="SSF52833">
    <property type="entry name" value="Thioredoxin-like"/>
    <property type="match status" value="1"/>
</dbReference>
<dbReference type="Proteomes" id="UP000306236">
    <property type="component" value="Unassembled WGS sequence"/>
</dbReference>
<evidence type="ECO:0000259" key="1">
    <source>
        <dbReference type="Pfam" id="PF20029"/>
    </source>
</evidence>
<dbReference type="GO" id="GO:0016853">
    <property type="term" value="F:isomerase activity"/>
    <property type="evidence" value="ECO:0007669"/>
    <property type="project" value="UniProtKB-KW"/>
</dbReference>
<gene>
    <name evidence="2" type="ORF">E8K88_10005</name>
</gene>
<keyword evidence="2" id="KW-0413">Isomerase</keyword>
<reference evidence="2 3" key="1">
    <citation type="submission" date="2019-04" db="EMBL/GenBank/DDBJ databases">
        <title>Lampropedia sp YIM MLB12 draf genome.</title>
        <authorList>
            <person name="Wang Y.-X."/>
        </authorList>
    </citation>
    <scope>NUCLEOTIDE SEQUENCE [LARGE SCALE GENOMIC DNA]</scope>
    <source>
        <strain evidence="2 3">YIM MLB12</strain>
    </source>
</reference>
<dbReference type="InterPro" id="IPR045494">
    <property type="entry name" value="DUF6436"/>
</dbReference>
<proteinExistence type="predicted"/>
<accession>A0A4S5BQU8</accession>
<dbReference type="InterPro" id="IPR036249">
    <property type="entry name" value="Thioredoxin-like_sf"/>
</dbReference>
<dbReference type="EMBL" id="SSWX01000011">
    <property type="protein sequence ID" value="THJ33285.1"/>
    <property type="molecule type" value="Genomic_DNA"/>
</dbReference>
<dbReference type="AlphaFoldDB" id="A0A4S5BQU8"/>
<evidence type="ECO:0000313" key="2">
    <source>
        <dbReference type="EMBL" id="THJ33285.1"/>
    </source>
</evidence>